<comment type="catalytic activity">
    <reaction evidence="7">
        <text>L-cysteinyl-[prolipoprotein] + a 1,2-diacyl-sn-glycero-3-phospho-(1'-sn-glycerol) = an S-1,2-diacyl-sn-glyceryl-L-cysteinyl-[prolipoprotein] + sn-glycerol 1-phosphate + H(+)</text>
        <dbReference type="Rhea" id="RHEA:56712"/>
        <dbReference type="Rhea" id="RHEA-COMP:14679"/>
        <dbReference type="Rhea" id="RHEA-COMP:14680"/>
        <dbReference type="ChEBI" id="CHEBI:15378"/>
        <dbReference type="ChEBI" id="CHEBI:29950"/>
        <dbReference type="ChEBI" id="CHEBI:57685"/>
        <dbReference type="ChEBI" id="CHEBI:64716"/>
        <dbReference type="ChEBI" id="CHEBI:140658"/>
        <dbReference type="EC" id="2.5.1.145"/>
    </reaction>
</comment>
<organism evidence="8 9">
    <name type="scientific">Thalassobacterium maritimum</name>
    <dbReference type="NCBI Taxonomy" id="3041265"/>
    <lineage>
        <taxon>Bacteria</taxon>
        <taxon>Pseudomonadati</taxon>
        <taxon>Verrucomicrobiota</taxon>
        <taxon>Opitutia</taxon>
        <taxon>Puniceicoccales</taxon>
        <taxon>Coraliomargaritaceae</taxon>
        <taxon>Thalassobacterium</taxon>
    </lineage>
</organism>
<evidence type="ECO:0000256" key="5">
    <source>
        <dbReference type="ARBA" id="ARBA00022989"/>
    </source>
</evidence>
<keyword evidence="2 7" id="KW-1003">Cell membrane</keyword>
<keyword evidence="6 7" id="KW-0472">Membrane</keyword>
<dbReference type="RefSeq" id="WP_308948485.1">
    <property type="nucleotide sequence ID" value="NZ_JARXHW010000004.1"/>
</dbReference>
<comment type="subcellular location">
    <subcellularLocation>
        <location evidence="7">Cell membrane</location>
        <topology evidence="7">Multi-pass membrane protein</topology>
    </subcellularLocation>
</comment>
<gene>
    <name evidence="7 8" type="primary">lgt</name>
    <name evidence="8" type="ORF">QEH52_02775</name>
</gene>
<keyword evidence="3 7" id="KW-0808">Transferase</keyword>
<evidence type="ECO:0000256" key="4">
    <source>
        <dbReference type="ARBA" id="ARBA00022692"/>
    </source>
</evidence>
<dbReference type="NCBIfam" id="TIGR00544">
    <property type="entry name" value="lgt"/>
    <property type="match status" value="1"/>
</dbReference>
<evidence type="ECO:0000256" key="6">
    <source>
        <dbReference type="ARBA" id="ARBA00023136"/>
    </source>
</evidence>
<dbReference type="Proteomes" id="UP001225316">
    <property type="component" value="Unassembled WGS sequence"/>
</dbReference>
<accession>A0ABU1AS21</accession>
<dbReference type="PANTHER" id="PTHR30589">
    <property type="entry name" value="PROLIPOPROTEIN DIACYLGLYCERYL TRANSFERASE"/>
    <property type="match status" value="1"/>
</dbReference>
<reference evidence="8 9" key="1">
    <citation type="submission" date="2023-04" db="EMBL/GenBank/DDBJ databases">
        <title>A novel bacteria isolated from coastal sediment.</title>
        <authorList>
            <person name="Liu X.-J."/>
            <person name="Du Z.-J."/>
        </authorList>
    </citation>
    <scope>NUCLEOTIDE SEQUENCE [LARGE SCALE GENOMIC DNA]</scope>
    <source>
        <strain evidence="8 9">SDUM461003</strain>
    </source>
</reference>
<dbReference type="PANTHER" id="PTHR30589:SF0">
    <property type="entry name" value="PHOSPHATIDYLGLYCEROL--PROLIPOPROTEIN DIACYLGLYCERYL TRANSFERASE"/>
    <property type="match status" value="1"/>
</dbReference>
<protein>
    <recommendedName>
        <fullName evidence="7">Phosphatidylglycerol--prolipoprotein diacylglyceryl transferase</fullName>
        <ecNumber evidence="7">2.5.1.145</ecNumber>
    </recommendedName>
</protein>
<evidence type="ECO:0000256" key="1">
    <source>
        <dbReference type="ARBA" id="ARBA00007150"/>
    </source>
</evidence>
<sequence>MIEQSQYWVHDLSPFLIRFPENPLGLDGIRYYGLAYLLGFLGAWLLLKLYDTKGKFTIDADARATLMTAIIMGVLLGGRVGYMLLYDLSAFLANPLLVVRVDQGGMASHGGFVGVLLALVWFARKHKCGLLPLGDVVVTLAPLGLMFGRIANFINGELWGRVSTVSWAVIFPDSPKNYNAVLQSYGPEPRHPSQLYEAALEGGLMLAYVQWRFWCTRPPAGQLAGEFLVGYGIVRILGELFREPDAALMLGLSRGQFYSVFMILAGALTIWIAHKRSSPLKG</sequence>
<feature type="transmembrane region" description="Helical" evidence="7">
    <location>
        <begin position="62"/>
        <end position="86"/>
    </location>
</feature>
<keyword evidence="4 7" id="KW-0812">Transmembrane</keyword>
<evidence type="ECO:0000256" key="2">
    <source>
        <dbReference type="ARBA" id="ARBA00022475"/>
    </source>
</evidence>
<feature type="transmembrane region" description="Helical" evidence="7">
    <location>
        <begin position="29"/>
        <end position="50"/>
    </location>
</feature>
<comment type="pathway">
    <text evidence="7">Protein modification; lipoprotein biosynthesis (diacylglyceryl transfer).</text>
</comment>
<feature type="transmembrane region" description="Helical" evidence="7">
    <location>
        <begin position="255"/>
        <end position="273"/>
    </location>
</feature>
<dbReference type="GO" id="GO:0008961">
    <property type="term" value="F:phosphatidylglycerol-prolipoprotein diacylglyceryl transferase activity"/>
    <property type="evidence" value="ECO:0007669"/>
    <property type="project" value="UniProtKB-EC"/>
</dbReference>
<comment type="similarity">
    <text evidence="1 7">Belongs to the Lgt family.</text>
</comment>
<feature type="binding site" evidence="7">
    <location>
        <position position="149"/>
    </location>
    <ligand>
        <name>a 1,2-diacyl-sn-glycero-3-phospho-(1'-sn-glycerol)</name>
        <dbReference type="ChEBI" id="CHEBI:64716"/>
    </ligand>
</feature>
<evidence type="ECO:0000313" key="9">
    <source>
        <dbReference type="Proteomes" id="UP001225316"/>
    </source>
</evidence>
<name>A0ABU1AS21_9BACT</name>
<comment type="caution">
    <text evidence="8">The sequence shown here is derived from an EMBL/GenBank/DDBJ whole genome shotgun (WGS) entry which is preliminary data.</text>
</comment>
<dbReference type="HAMAP" id="MF_01147">
    <property type="entry name" value="Lgt"/>
    <property type="match status" value="1"/>
</dbReference>
<dbReference type="Pfam" id="PF01790">
    <property type="entry name" value="LGT"/>
    <property type="match status" value="1"/>
</dbReference>
<proteinExistence type="inferred from homology"/>
<feature type="transmembrane region" description="Helical" evidence="7">
    <location>
        <begin position="130"/>
        <end position="151"/>
    </location>
</feature>
<evidence type="ECO:0000256" key="7">
    <source>
        <dbReference type="HAMAP-Rule" id="MF_01147"/>
    </source>
</evidence>
<dbReference type="InterPro" id="IPR001640">
    <property type="entry name" value="Lgt"/>
</dbReference>
<feature type="transmembrane region" description="Helical" evidence="7">
    <location>
        <begin position="106"/>
        <end position="123"/>
    </location>
</feature>
<dbReference type="EMBL" id="JARXHW010000004">
    <property type="protein sequence ID" value="MDQ8206417.1"/>
    <property type="molecule type" value="Genomic_DNA"/>
</dbReference>
<dbReference type="PROSITE" id="PS01311">
    <property type="entry name" value="LGT"/>
    <property type="match status" value="1"/>
</dbReference>
<evidence type="ECO:0000313" key="8">
    <source>
        <dbReference type="EMBL" id="MDQ8206417.1"/>
    </source>
</evidence>
<comment type="function">
    <text evidence="7">Catalyzes the transfer of the diacylglyceryl group from phosphatidylglycerol to the sulfhydryl group of the N-terminal cysteine of a prolipoprotein, the first step in the formation of mature lipoproteins.</text>
</comment>
<keyword evidence="9" id="KW-1185">Reference proteome</keyword>
<keyword evidence="5 7" id="KW-1133">Transmembrane helix</keyword>
<dbReference type="EC" id="2.5.1.145" evidence="7"/>
<evidence type="ECO:0000256" key="3">
    <source>
        <dbReference type="ARBA" id="ARBA00022679"/>
    </source>
</evidence>